<dbReference type="InterPro" id="IPR029044">
    <property type="entry name" value="Nucleotide-diphossugar_trans"/>
</dbReference>
<protein>
    <recommendedName>
        <fullName evidence="3">Capsular biosynthesis protein</fullName>
    </recommendedName>
</protein>
<name>A0A2A3YXM9_BREAU</name>
<organism evidence="1 2">
    <name type="scientific">Brevibacterium aurantiacum</name>
    <dbReference type="NCBI Taxonomy" id="273384"/>
    <lineage>
        <taxon>Bacteria</taxon>
        <taxon>Bacillati</taxon>
        <taxon>Actinomycetota</taxon>
        <taxon>Actinomycetes</taxon>
        <taxon>Micrococcales</taxon>
        <taxon>Brevibacteriaceae</taxon>
        <taxon>Brevibacterium</taxon>
    </lineage>
</organism>
<proteinExistence type="predicted"/>
<gene>
    <name evidence="1" type="ORF">CIK65_05765</name>
</gene>
<evidence type="ECO:0000313" key="1">
    <source>
        <dbReference type="EMBL" id="PCC44090.1"/>
    </source>
</evidence>
<comment type="caution">
    <text evidence="1">The sequence shown here is derived from an EMBL/GenBank/DDBJ whole genome shotgun (WGS) entry which is preliminary data.</text>
</comment>
<evidence type="ECO:0000313" key="2">
    <source>
        <dbReference type="Proteomes" id="UP000218620"/>
    </source>
</evidence>
<evidence type="ECO:0008006" key="3">
    <source>
        <dbReference type="Google" id="ProtNLM"/>
    </source>
</evidence>
<dbReference type="SUPFAM" id="SSF53448">
    <property type="entry name" value="Nucleotide-diphospho-sugar transferases"/>
    <property type="match status" value="1"/>
</dbReference>
<dbReference type="Proteomes" id="UP000218620">
    <property type="component" value="Unassembled WGS sequence"/>
</dbReference>
<accession>A0A2A3YXM9</accession>
<dbReference type="InterPro" id="IPR011009">
    <property type="entry name" value="Kinase-like_dom_sf"/>
</dbReference>
<dbReference type="SUPFAM" id="SSF56112">
    <property type="entry name" value="Protein kinase-like (PK-like)"/>
    <property type="match status" value="1"/>
</dbReference>
<dbReference type="AlphaFoldDB" id="A0A2A3YXM9"/>
<dbReference type="RefSeq" id="WP_096177715.1">
    <property type="nucleotide sequence ID" value="NZ_NRGQ01000005.1"/>
</dbReference>
<dbReference type="EMBL" id="NRGQ01000005">
    <property type="protein sequence ID" value="PCC44090.1"/>
    <property type="molecule type" value="Genomic_DNA"/>
</dbReference>
<sequence>MILIPSGQFVQGDLRSEFGDVPPAFLPLGNRPLYVWQIDVLRDSFPDDRIIMSVPETFNLEPSSERELSRLGCDVVKVPSSLSLAESILLVLNISGFDPAAPLRILHGDTYVPSLPLGKDLIGIASSKDQYEWQFADVNARHSVDIWCGYFSFSNVPEFVRSLAISRGSFVGAVQRYAESISTNFVPISGWMDSGHLNTYFRVREQFTTERHFNNLVVKEGSVTKSGSPSRKIRAEANWFNALPGDLRVYAPQLLFRDDLRAEYRIEYLPMPPLNELYVHGRLSVPFWEQVFGYCDKWFSKARVSASGGADTSLLRHELVSVKTWDRLEQLRQVSQVDLDRPLKINGMEAPSLRCIVEQCIGVAESAPYIEGVMHGDFCFSNIILDSRAGRIRLIDPRGIEGTDSQLLVGDLLYDLAKLAHSAVGFYDLIIAGMFDVEGDLRSGEVTLEIHVSSLQKEIAELFLSRGFLGVSQGDIKAVMAIVVLLFISMVPLHADVAERQLAFVANAVRIYREYLGD</sequence>
<reference evidence="1 2" key="1">
    <citation type="journal article" date="2017" name="Elife">
        <title>Extensive horizontal gene transfer in cheese-associated bacteria.</title>
        <authorList>
            <person name="Bonham K.S."/>
            <person name="Wolfe B.E."/>
            <person name="Dutton R.J."/>
        </authorList>
    </citation>
    <scope>NUCLEOTIDE SEQUENCE [LARGE SCALE GENOMIC DNA]</scope>
    <source>
        <strain evidence="1 2">962_8</strain>
    </source>
</reference>